<gene>
    <name evidence="2" type="ORF">MG293_005052</name>
</gene>
<evidence type="ECO:0000256" key="1">
    <source>
        <dbReference type="SAM" id="MobiDB-lite"/>
    </source>
</evidence>
<feature type="region of interest" description="Disordered" evidence="1">
    <location>
        <begin position="16"/>
        <end position="36"/>
    </location>
</feature>
<sequence>MRVSVGLLSCALVTEQKMPEAPERPPEPGIPRVWQAGPEPIQKSVSHRHSGLEQVFPPGSMRDVLPLKRMAPLGDKCHHAAVRVFSDFQGLLHALQAHSACASPSAGGDILPLQRKEPDAIVYSFTHRASIT</sequence>
<name>A0AAD4UGI8_OVIAM</name>
<accession>A0AAD4UGI8</accession>
<protein>
    <submittedName>
        <fullName evidence="2">Uncharacterized protein</fullName>
    </submittedName>
</protein>
<organism evidence="2 3">
    <name type="scientific">Ovis ammon polii</name>
    <dbReference type="NCBI Taxonomy" id="230172"/>
    <lineage>
        <taxon>Eukaryota</taxon>
        <taxon>Metazoa</taxon>
        <taxon>Chordata</taxon>
        <taxon>Craniata</taxon>
        <taxon>Vertebrata</taxon>
        <taxon>Euteleostomi</taxon>
        <taxon>Mammalia</taxon>
        <taxon>Eutheria</taxon>
        <taxon>Laurasiatheria</taxon>
        <taxon>Artiodactyla</taxon>
        <taxon>Ruminantia</taxon>
        <taxon>Pecora</taxon>
        <taxon>Bovidae</taxon>
        <taxon>Caprinae</taxon>
        <taxon>Ovis</taxon>
    </lineage>
</organism>
<dbReference type="AlphaFoldDB" id="A0AAD4UGI8"/>
<keyword evidence="3" id="KW-1185">Reference proteome</keyword>
<reference evidence="2" key="1">
    <citation type="submission" date="2022-03" db="EMBL/GenBank/DDBJ databases">
        <title>Genomic analyses of argali, domestic sheep and their hybrids provide insights into chromosomal evolution, heterosis and genetic basis of agronomic traits.</title>
        <authorList>
            <person name="Li M."/>
        </authorList>
    </citation>
    <scope>NUCLEOTIDE SEQUENCE</scope>
    <source>
        <strain evidence="2">CAU-MHL-2022a</strain>
        <tissue evidence="2">Skin</tissue>
    </source>
</reference>
<evidence type="ECO:0000313" key="2">
    <source>
        <dbReference type="EMBL" id="KAI4544786.1"/>
    </source>
</evidence>
<proteinExistence type="predicted"/>
<feature type="compositionally biased region" description="Basic and acidic residues" evidence="1">
    <location>
        <begin position="17"/>
        <end position="26"/>
    </location>
</feature>
<dbReference type="Proteomes" id="UP001214576">
    <property type="component" value="Unassembled WGS sequence"/>
</dbReference>
<dbReference type="EMBL" id="JAKZEL010000004">
    <property type="protein sequence ID" value="KAI4544786.1"/>
    <property type="molecule type" value="Genomic_DNA"/>
</dbReference>
<comment type="caution">
    <text evidence="2">The sequence shown here is derived from an EMBL/GenBank/DDBJ whole genome shotgun (WGS) entry which is preliminary data.</text>
</comment>
<evidence type="ECO:0000313" key="3">
    <source>
        <dbReference type="Proteomes" id="UP001214576"/>
    </source>
</evidence>